<evidence type="ECO:0000256" key="5">
    <source>
        <dbReference type="ARBA" id="ARBA00022692"/>
    </source>
</evidence>
<dbReference type="Proteomes" id="UP000198967">
    <property type="component" value="Unassembled WGS sequence"/>
</dbReference>
<feature type="transmembrane region" description="Helical" evidence="9">
    <location>
        <begin position="59"/>
        <end position="82"/>
    </location>
</feature>
<evidence type="ECO:0000313" key="10">
    <source>
        <dbReference type="EMBL" id="SDG26468.1"/>
    </source>
</evidence>
<evidence type="ECO:0000256" key="2">
    <source>
        <dbReference type="ARBA" id="ARBA00022448"/>
    </source>
</evidence>
<feature type="transmembrane region" description="Helical" evidence="9">
    <location>
        <begin position="313"/>
        <end position="337"/>
    </location>
</feature>
<dbReference type="PANTHER" id="PTHR32196:SF71">
    <property type="entry name" value="AUTOINDUCER 2 IMPORT SYSTEM PERMEASE PROTEIN LSRD"/>
    <property type="match status" value="1"/>
</dbReference>
<name>A0A1G7SU19_PSEOR</name>
<keyword evidence="3" id="KW-1003">Cell membrane</keyword>
<evidence type="ECO:0000256" key="4">
    <source>
        <dbReference type="ARBA" id="ARBA00022519"/>
    </source>
</evidence>
<dbReference type="GO" id="GO:0005886">
    <property type="term" value="C:plasma membrane"/>
    <property type="evidence" value="ECO:0007669"/>
    <property type="project" value="UniProtKB-SubCell"/>
</dbReference>
<evidence type="ECO:0000256" key="7">
    <source>
        <dbReference type="ARBA" id="ARBA00023136"/>
    </source>
</evidence>
<organism evidence="10 11">
    <name type="scientific">Pseudonocardia oroxyli</name>
    <dbReference type="NCBI Taxonomy" id="366584"/>
    <lineage>
        <taxon>Bacteria</taxon>
        <taxon>Bacillati</taxon>
        <taxon>Actinomycetota</taxon>
        <taxon>Actinomycetes</taxon>
        <taxon>Pseudonocardiales</taxon>
        <taxon>Pseudonocardiaceae</taxon>
        <taxon>Pseudonocardia</taxon>
    </lineage>
</organism>
<feature type="transmembrane region" description="Helical" evidence="9">
    <location>
        <begin position="232"/>
        <end position="250"/>
    </location>
</feature>
<keyword evidence="7 9" id="KW-0472">Membrane</keyword>
<keyword evidence="5 9" id="KW-0812">Transmembrane</keyword>
<evidence type="ECO:0000256" key="9">
    <source>
        <dbReference type="SAM" id="Phobius"/>
    </source>
</evidence>
<proteinExistence type="predicted"/>
<dbReference type="InterPro" id="IPR001851">
    <property type="entry name" value="ABC_transp_permease"/>
</dbReference>
<dbReference type="STRING" id="366584.SAMN05216377_11096"/>
<dbReference type="OrthoDB" id="3468954at2"/>
<keyword evidence="4" id="KW-0997">Cell inner membrane</keyword>
<evidence type="ECO:0000313" key="11">
    <source>
        <dbReference type="Proteomes" id="UP000198967"/>
    </source>
</evidence>
<feature type="transmembrane region" description="Helical" evidence="9">
    <location>
        <begin position="114"/>
        <end position="134"/>
    </location>
</feature>
<feature type="transmembrane region" description="Helical" evidence="9">
    <location>
        <begin position="141"/>
        <end position="160"/>
    </location>
</feature>
<feature type="transmembrane region" description="Helical" evidence="9">
    <location>
        <begin position="290"/>
        <end position="307"/>
    </location>
</feature>
<keyword evidence="2" id="KW-0813">Transport</keyword>
<dbReference type="PANTHER" id="PTHR32196">
    <property type="entry name" value="ABC TRANSPORTER PERMEASE PROTEIN YPHD-RELATED-RELATED"/>
    <property type="match status" value="1"/>
</dbReference>
<dbReference type="AlphaFoldDB" id="A0A1G7SU19"/>
<dbReference type="GO" id="GO:0022857">
    <property type="term" value="F:transmembrane transporter activity"/>
    <property type="evidence" value="ECO:0007669"/>
    <property type="project" value="InterPro"/>
</dbReference>
<feature type="transmembrane region" description="Helical" evidence="9">
    <location>
        <begin position="180"/>
        <end position="203"/>
    </location>
</feature>
<accession>A0A1G7SU19</accession>
<feature type="transmembrane region" description="Helical" evidence="9">
    <location>
        <begin position="33"/>
        <end position="53"/>
    </location>
</feature>
<comment type="subcellular location">
    <subcellularLocation>
        <location evidence="1">Cell membrane</location>
        <topology evidence="1">Multi-pass membrane protein</topology>
    </subcellularLocation>
</comment>
<evidence type="ECO:0000256" key="3">
    <source>
        <dbReference type="ARBA" id="ARBA00022475"/>
    </source>
</evidence>
<gene>
    <name evidence="10" type="ORF">SAMN05216377_11096</name>
</gene>
<dbReference type="EMBL" id="FNBE01000010">
    <property type="protein sequence ID" value="SDG26468.1"/>
    <property type="molecule type" value="Genomic_DNA"/>
</dbReference>
<keyword evidence="11" id="KW-1185">Reference proteome</keyword>
<dbReference type="CDD" id="cd06579">
    <property type="entry name" value="TM_PBP1_transp_AraH_like"/>
    <property type="match status" value="1"/>
</dbReference>
<feature type="transmembrane region" description="Helical" evidence="9">
    <location>
        <begin position="89"/>
        <end position="108"/>
    </location>
</feature>
<evidence type="ECO:0000256" key="6">
    <source>
        <dbReference type="ARBA" id="ARBA00022989"/>
    </source>
</evidence>
<evidence type="ECO:0000256" key="1">
    <source>
        <dbReference type="ARBA" id="ARBA00004651"/>
    </source>
</evidence>
<sequence>MNAAMKPGPRHTSSPASRVSTALSTVVAGLRSWSGLLAGATLLVIAVGAASVPNFLTPFSLATAMATLGPAALMAFPVALLVITRDIDISVASTAALTAACSGLVFAAQGPTPVAVAVALAVGAVCGAVNGFFVAVLELPALLVTLGTLALFRGLCYVILGSTPISPIPDFYAALGNNTVGLTILPWALVPAIVAALVAGVVLRGLPTGRRVLATGGNPATARYSGVRTRRLRFGLFVASGLAAAVAGMIQAGLTSQVSPDLALGMELDVITMVFLGGVSVLGGKGSIPAVVWAAALLMFIRKFLQLNNVSGYAQGIVIGVVLIGSLVVTNAASALVERRRRSAVSAESTPATTS</sequence>
<protein>
    <recommendedName>
        <fullName evidence="8">Autoinducer 2 import system permease protein LsrD</fullName>
    </recommendedName>
</protein>
<dbReference type="Pfam" id="PF02653">
    <property type="entry name" value="BPD_transp_2"/>
    <property type="match status" value="1"/>
</dbReference>
<evidence type="ECO:0000256" key="8">
    <source>
        <dbReference type="ARBA" id="ARBA00039381"/>
    </source>
</evidence>
<reference evidence="10 11" key="1">
    <citation type="submission" date="2016-10" db="EMBL/GenBank/DDBJ databases">
        <authorList>
            <person name="de Groot N.N."/>
        </authorList>
    </citation>
    <scope>NUCLEOTIDE SEQUENCE [LARGE SCALE GENOMIC DNA]</scope>
    <source>
        <strain evidence="10 11">CGMCC 4.3143</strain>
    </source>
</reference>
<keyword evidence="6 9" id="KW-1133">Transmembrane helix</keyword>